<dbReference type="EMBL" id="MLFK01000006">
    <property type="protein sequence ID" value="OIV42228.1"/>
    <property type="molecule type" value="Genomic_DNA"/>
</dbReference>
<sequence>MSSINLQASQTSGCETYIAIVVDDSASIDSAEAQQIRQGLTSFITSQAQSNLTLSLIGMSHTDANLRSDHVIEKRISNNSTEFLNWIRDFRAPTIDAQSDYWASGLDVVNNLNTTPDIVIVITDGLQVNELNTLSNRYKNLNQKSHIFIYGVSGLQYGIAPYKFVNLQSALESILGKKPILKTNQNSLLSADYIELSNFTTLNNELTQLTADLASANIGCMANVDIIENKIQYPKLEAGSYVNSDSGSLVLKNKSRIDLTLTADTKIHSEASLQGLSFVIKNTVIITAGSTLEVPLSVKGTPLNIGNLSRLIAINNVNNTNGFKINFNVENQSSGCEKYIAIVVDESGSINPDEAQQIKDGLTAFITSQAQSKITLSLIGMSDSDTAVRTDNVIQKKIAGNEQDFLSWINLYGNGKVTIQSDYWASGLQTAKNLTVAPDIVFVITDGIQVNNSEFLKGLFTDLNLKSQVFVYGVTSTAEDIKELTTPLNTFLGRTPKLKENKLSALDSDYIRVPDFGTLGTELNKLAADLTTAQIGCISNVSIVKNKIDYPALKKDQKISKQAGTLVLRNKSRIPLSLSAGTRIHSEGSLNGLTFKLQNAVTIPGSAEIEAAILIEGKPASLGNFSAPIILNNVKNPYGFSISFRVGKESSVIDITSGKTNLQSTYLQIAAAGSKGVDSTMGIHLRWLLAGKLGKNHLPKGGLYTGEKINFNKPEDFVKVYRAPYSKVSHTLDLSQRPNVVDNKKALWIYKTTDSKRSIYVTFQNKEKYKLVKFGIDPLVNPVAFLQAYGNNLIEIENKTELFFAAELNFSSITSLSNVRLETLSVAENTIIAAKRVTNRKTYSSTQVNNIRLLAENGRSIRLKANNCLLSSINFEYYSDFITHANINGDWNLKGQYGLSKNDIQVFEQLEPKINSVHGKWLKYNDNEYVNIANYKEKWNRPTVPGDKSDKNIKSIVERYIELSENPNDPTALDSINFGDLEANKEQEPGEEQDDATKISNLDLLNIAANDYHVARMLGLGFIDIDDEVLSGEYVYLTEYTTFGDLEDGAGAREVQHLSMSIPTSIATERFSLPVQLNKIEPGLNLGSDETQNAPITDSNGYSFDGKKRYVSLFMDDVMDYDITSKNGDDFFKSSLEYDGSTFTFPVYLGVDFKIDGETDWRKPELSFDLEYYNVDNDLNKSSYEPVPIIIPDSGKSILNVRQEEVGKKTYIYQGYGINIFSRATAGRQISIESEIKPANNLMPPTGINTLLVTEENPLMFTSQTEQERLGKIIGDDQTLIRILFDYYSAQELVSYTVPSEMSVQEAEQNKDSIFPDSEEIFADHFKLYYKDGLPEVEYGEIEKIDNSNELTSIIKIKGYKVLSSGEEVKVTLTENNKTRFTGGILTVGDQNYVIQDINVVIKPKQKPQDPDEFDYANITVLKKEVSDSAHADGDATIDSDKIRDIEMPESKLCTLVQNMLTDTNWHKPEINFKVQYPASLNEIHREVIQPESENTKELQVEKTRGIWETAKIERVLEDTYKMDKDGQYELEDEKPIKLAEKKHLGLYQITFSNFNLPQHPQFISENENSVEWSNGIVRLFTKSSVKQGVSVPVKTRKEFKVVRTENIGKTGNLVLYVNDTDFKLGDYVNQIMDENHDEIIVGDREVNYYPSYKVYLYKDQAAGITKENIQPRADESTHYSIFGISSRAVRPTFEYKSKISIPSPMYAVKIEKAEKPVITEGYNLYATRPDFYNRSTFTFTTQYKIGRKPYGVLHYRANEQDFLNLLYETETVNTIREELNKFGGNEAPDFEQRWKNFLDFNYLETNSNYKTFPENGSGPKYRFPLPDNKEFIGLINDFIEWHNKAQTNPDLKEPKITSLTALNKAIISKGVEKPVLASYFIEEAIKSAYVPLTEVPVVYEYIKDKNYVPNNKKQTIKDKNGHALKPTDPDFDIAPMMKIVNEAENITQFTDFNLDGNSQSIYFYAVREMDIKMNFSELSDPIGPVKLVASNPPQTPEIKRIMPILENQVLGIKPSIQFEINAYQPEYKIGKINIYRASTMLDAQSIRTMTLVKEILIDEDTLSKDFDNVWTVYDEFEGLEFVPFGDGLFYRITVSRKIEYADPASTKENPIITIDYAPSQPSKITATVIADTISPESPQLEASGTVSGANAEVLKPVIFNWKKTVHNGKYHLYKMTRSGNWEKIHEISSNLKDVILPLESVNSFTDELIIKNENGERIYHHFKLISENSSGMFSSEEKILTL</sequence>
<dbReference type="RefSeq" id="WP_071636705.1">
    <property type="nucleotide sequence ID" value="NZ_MLFK01000006.1"/>
</dbReference>
<comment type="caution">
    <text evidence="2">The sequence shown here is derived from an EMBL/GenBank/DDBJ whole genome shotgun (WGS) entry which is preliminary data.</text>
</comment>
<dbReference type="Proteomes" id="UP000182826">
    <property type="component" value="Unassembled WGS sequence"/>
</dbReference>
<accession>A0A1J7CKW0</accession>
<feature type="domain" description="VWFA" evidence="1">
    <location>
        <begin position="17"/>
        <end position="206"/>
    </location>
</feature>
<dbReference type="InterPro" id="IPR002035">
    <property type="entry name" value="VWF_A"/>
</dbReference>
<dbReference type="InterPro" id="IPR036465">
    <property type="entry name" value="vWFA_dom_sf"/>
</dbReference>
<evidence type="ECO:0000313" key="2">
    <source>
        <dbReference type="EMBL" id="OIV42228.1"/>
    </source>
</evidence>
<dbReference type="OrthoDB" id="717548at2"/>
<evidence type="ECO:0000259" key="1">
    <source>
        <dbReference type="PROSITE" id="PS50234"/>
    </source>
</evidence>
<evidence type="ECO:0000313" key="3">
    <source>
        <dbReference type="Proteomes" id="UP000182826"/>
    </source>
</evidence>
<keyword evidence="3" id="KW-1185">Reference proteome</keyword>
<dbReference type="PROSITE" id="PS50234">
    <property type="entry name" value="VWFA"/>
    <property type="match status" value="2"/>
</dbReference>
<reference evidence="2 3" key="1">
    <citation type="submission" date="2016-10" db="EMBL/GenBank/DDBJ databases">
        <title>Draft Genome Sequence of Rhizobacteria Flavobacterium johnsoniae CI04.</title>
        <authorList>
            <person name="Bravo J.I."/>
            <person name="Lozano G.L."/>
            <person name="Handelsman J."/>
        </authorList>
    </citation>
    <scope>NUCLEOTIDE SEQUENCE [LARGE SCALE GENOMIC DNA]</scope>
    <source>
        <strain evidence="2 3">CI04</strain>
    </source>
</reference>
<dbReference type="Gene3D" id="3.40.50.410">
    <property type="entry name" value="von Willebrand factor, type A domain"/>
    <property type="match status" value="2"/>
</dbReference>
<feature type="domain" description="VWFA" evidence="1">
    <location>
        <begin position="339"/>
        <end position="530"/>
    </location>
</feature>
<proteinExistence type="predicted"/>
<name>A0A1J7CKW0_FLAJO</name>
<protein>
    <recommendedName>
        <fullName evidence="1">VWFA domain-containing protein</fullName>
    </recommendedName>
</protein>
<dbReference type="SUPFAM" id="SSF53300">
    <property type="entry name" value="vWA-like"/>
    <property type="match status" value="2"/>
</dbReference>
<organism evidence="2 3">
    <name type="scientific">Flavobacterium johnsoniae</name>
    <name type="common">Cytophaga johnsonae</name>
    <dbReference type="NCBI Taxonomy" id="986"/>
    <lineage>
        <taxon>Bacteria</taxon>
        <taxon>Pseudomonadati</taxon>
        <taxon>Bacteroidota</taxon>
        <taxon>Flavobacteriia</taxon>
        <taxon>Flavobacteriales</taxon>
        <taxon>Flavobacteriaceae</taxon>
        <taxon>Flavobacterium</taxon>
    </lineage>
</organism>
<gene>
    <name evidence="2" type="ORF">BKM63_11410</name>
</gene>